<evidence type="ECO:0000256" key="1">
    <source>
        <dbReference type="SAM" id="Phobius"/>
    </source>
</evidence>
<proteinExistence type="predicted"/>
<name>A0A8T2JHJ0_9PIPI</name>
<keyword evidence="1" id="KW-1133">Transmembrane helix</keyword>
<gene>
    <name evidence="2" type="ORF">GDO86_009770</name>
</gene>
<keyword evidence="1" id="KW-0472">Membrane</keyword>
<keyword evidence="1" id="KW-0812">Transmembrane</keyword>
<reference evidence="2" key="1">
    <citation type="thesis" date="2020" institute="ProQuest LLC" country="789 East Eisenhower Parkway, Ann Arbor, MI, USA">
        <title>Comparative Genomics and Chromosome Evolution.</title>
        <authorList>
            <person name="Mudd A.B."/>
        </authorList>
    </citation>
    <scope>NUCLEOTIDE SEQUENCE</scope>
    <source>
        <strain evidence="2">Female2</strain>
        <tissue evidence="2">Blood</tissue>
    </source>
</reference>
<feature type="transmembrane region" description="Helical" evidence="1">
    <location>
        <begin position="12"/>
        <end position="28"/>
    </location>
</feature>
<dbReference type="Proteomes" id="UP000812440">
    <property type="component" value="Chromosome 5"/>
</dbReference>
<protein>
    <submittedName>
        <fullName evidence="2">Uncharacterized protein</fullName>
    </submittedName>
</protein>
<dbReference type="AlphaFoldDB" id="A0A8T2JHJ0"/>
<sequence length="82" mass="9721">MVSSAGSASSNITLKIIFIYIYLIFIELDKNNLTKRWWCSNTTIFAWHHTPDRSVCLDLVDKKCYKNFHTKTIFIEILHFHK</sequence>
<dbReference type="EMBL" id="JAACNH010000004">
    <property type="protein sequence ID" value="KAG8444725.1"/>
    <property type="molecule type" value="Genomic_DNA"/>
</dbReference>
<keyword evidence="3" id="KW-1185">Reference proteome</keyword>
<comment type="caution">
    <text evidence="2">The sequence shown here is derived from an EMBL/GenBank/DDBJ whole genome shotgun (WGS) entry which is preliminary data.</text>
</comment>
<organism evidence="2 3">
    <name type="scientific">Hymenochirus boettgeri</name>
    <name type="common">Congo dwarf clawed frog</name>
    <dbReference type="NCBI Taxonomy" id="247094"/>
    <lineage>
        <taxon>Eukaryota</taxon>
        <taxon>Metazoa</taxon>
        <taxon>Chordata</taxon>
        <taxon>Craniata</taxon>
        <taxon>Vertebrata</taxon>
        <taxon>Euteleostomi</taxon>
        <taxon>Amphibia</taxon>
        <taxon>Batrachia</taxon>
        <taxon>Anura</taxon>
        <taxon>Pipoidea</taxon>
        <taxon>Pipidae</taxon>
        <taxon>Pipinae</taxon>
        <taxon>Hymenochirus</taxon>
    </lineage>
</organism>
<accession>A0A8T2JHJ0</accession>
<evidence type="ECO:0000313" key="3">
    <source>
        <dbReference type="Proteomes" id="UP000812440"/>
    </source>
</evidence>
<evidence type="ECO:0000313" key="2">
    <source>
        <dbReference type="EMBL" id="KAG8444725.1"/>
    </source>
</evidence>